<accession>A0A1B6LGS9</accession>
<feature type="region of interest" description="Disordered" evidence="1">
    <location>
        <begin position="264"/>
        <end position="293"/>
    </location>
</feature>
<organism evidence="2">
    <name type="scientific">Graphocephala atropunctata</name>
    <dbReference type="NCBI Taxonomy" id="36148"/>
    <lineage>
        <taxon>Eukaryota</taxon>
        <taxon>Metazoa</taxon>
        <taxon>Ecdysozoa</taxon>
        <taxon>Arthropoda</taxon>
        <taxon>Hexapoda</taxon>
        <taxon>Insecta</taxon>
        <taxon>Pterygota</taxon>
        <taxon>Neoptera</taxon>
        <taxon>Paraneoptera</taxon>
        <taxon>Hemiptera</taxon>
        <taxon>Auchenorrhyncha</taxon>
        <taxon>Membracoidea</taxon>
        <taxon>Cicadellidae</taxon>
        <taxon>Cicadellinae</taxon>
        <taxon>Cicadellini</taxon>
        <taxon>Graphocephala</taxon>
    </lineage>
</organism>
<protein>
    <submittedName>
        <fullName evidence="2">Uncharacterized protein</fullName>
    </submittedName>
</protein>
<reference evidence="2" key="1">
    <citation type="submission" date="2015-11" db="EMBL/GenBank/DDBJ databases">
        <title>De novo transcriptome assembly of four potential Pierce s Disease insect vectors from Arizona vineyards.</title>
        <authorList>
            <person name="Tassone E.E."/>
        </authorList>
    </citation>
    <scope>NUCLEOTIDE SEQUENCE</scope>
</reference>
<evidence type="ECO:0000256" key="1">
    <source>
        <dbReference type="SAM" id="MobiDB-lite"/>
    </source>
</evidence>
<name>A0A1B6LGS9_9HEMI</name>
<proteinExistence type="predicted"/>
<dbReference type="EMBL" id="GEBQ01017148">
    <property type="protein sequence ID" value="JAT22829.1"/>
    <property type="molecule type" value="Transcribed_RNA"/>
</dbReference>
<feature type="compositionally biased region" description="Polar residues" evidence="1">
    <location>
        <begin position="281"/>
        <end position="293"/>
    </location>
</feature>
<feature type="non-terminal residue" evidence="2">
    <location>
        <position position="398"/>
    </location>
</feature>
<gene>
    <name evidence="2" type="ORF">g.3238</name>
</gene>
<evidence type="ECO:0000313" key="2">
    <source>
        <dbReference type="EMBL" id="JAT22829.1"/>
    </source>
</evidence>
<feature type="non-terminal residue" evidence="2">
    <location>
        <position position="1"/>
    </location>
</feature>
<feature type="compositionally biased region" description="Basic residues" evidence="1">
    <location>
        <begin position="264"/>
        <end position="275"/>
    </location>
</feature>
<dbReference type="AlphaFoldDB" id="A0A1B6LGS9"/>
<sequence length="398" mass="44699">KIQYPPNLNANIEASKNESTDINVQERFYGNTTYELLLKDNIDNNLNFMGNVMPALEDKGLSLKSNDTFDKPFQGSKSKICLEIPDISDETNILNEDVLIEKDNIRLLSDSETTMGSVAGGTYWELPGKELVIPRFSALPRTLSMIVNTSSLDCSSDSDLSLADSLEDSKSDDKSKGLKLYNKYDNRLVRGDIIALLPEETGCSKKMKKEPQAYFLSLTGEEGNIEVKQIPEELKEKLIKRTKDTKKRSEHSLDSAKRCKGKHCSKKSKKHHSHRCTSTTDFSPNSYQSTELSESTDKISKCTQWEDLGSSKDSSDTLVPSDCSEKDKDTVYDGEYKTKEKATSPYTCDVSRSHRQNNLTNWLDSVSNKSIDNSLEDIEGSETHRIVPKNSKLCNKPK</sequence>